<dbReference type="AlphaFoldDB" id="A0AAV2NVP9"/>
<accession>A0AAV2NVP9</accession>
<keyword evidence="2" id="KW-1185">Reference proteome</keyword>
<dbReference type="EMBL" id="OZ034827">
    <property type="protein sequence ID" value="CAL1683791.1"/>
    <property type="molecule type" value="Genomic_DNA"/>
</dbReference>
<dbReference type="Proteomes" id="UP001497644">
    <property type="component" value="Chromosome 4"/>
</dbReference>
<evidence type="ECO:0000313" key="2">
    <source>
        <dbReference type="Proteomes" id="UP001497644"/>
    </source>
</evidence>
<organism evidence="1 2">
    <name type="scientific">Lasius platythorax</name>
    <dbReference type="NCBI Taxonomy" id="488582"/>
    <lineage>
        <taxon>Eukaryota</taxon>
        <taxon>Metazoa</taxon>
        <taxon>Ecdysozoa</taxon>
        <taxon>Arthropoda</taxon>
        <taxon>Hexapoda</taxon>
        <taxon>Insecta</taxon>
        <taxon>Pterygota</taxon>
        <taxon>Neoptera</taxon>
        <taxon>Endopterygota</taxon>
        <taxon>Hymenoptera</taxon>
        <taxon>Apocrita</taxon>
        <taxon>Aculeata</taxon>
        <taxon>Formicoidea</taxon>
        <taxon>Formicidae</taxon>
        <taxon>Formicinae</taxon>
        <taxon>Lasius</taxon>
        <taxon>Lasius</taxon>
    </lineage>
</organism>
<evidence type="ECO:0000313" key="1">
    <source>
        <dbReference type="EMBL" id="CAL1683791.1"/>
    </source>
</evidence>
<sequence length="87" mass="9568">MNSIFTEWLESASRSVSRPLSPIDAVNKALMKLLTSQILLSFRMERTGGSGDVPRGEGEPVAEEGLFVCAVAKFSYFACINTPHYLK</sequence>
<reference evidence="1" key="1">
    <citation type="submission" date="2024-04" db="EMBL/GenBank/DDBJ databases">
        <authorList>
            <consortium name="Molecular Ecology Group"/>
        </authorList>
    </citation>
    <scope>NUCLEOTIDE SEQUENCE</scope>
</reference>
<name>A0AAV2NVP9_9HYME</name>
<gene>
    <name evidence="1" type="ORF">LPLAT_LOCUS9457</name>
</gene>
<proteinExistence type="predicted"/>
<protein>
    <submittedName>
        <fullName evidence="1">Uncharacterized protein</fullName>
    </submittedName>
</protein>